<protein>
    <submittedName>
        <fullName evidence="2">Uncharacterized protein</fullName>
    </submittedName>
</protein>
<evidence type="ECO:0000256" key="1">
    <source>
        <dbReference type="SAM" id="MobiDB-lite"/>
    </source>
</evidence>
<dbReference type="AlphaFoldDB" id="A0AAV4ASN3"/>
<reference evidence="2 3" key="1">
    <citation type="journal article" date="2021" name="Elife">
        <title>Chloroplast acquisition without the gene transfer in kleptoplastic sea slugs, Plakobranchus ocellatus.</title>
        <authorList>
            <person name="Maeda T."/>
            <person name="Takahashi S."/>
            <person name="Yoshida T."/>
            <person name="Shimamura S."/>
            <person name="Takaki Y."/>
            <person name="Nagai Y."/>
            <person name="Toyoda A."/>
            <person name="Suzuki Y."/>
            <person name="Arimoto A."/>
            <person name="Ishii H."/>
            <person name="Satoh N."/>
            <person name="Nishiyama T."/>
            <person name="Hasebe M."/>
            <person name="Maruyama T."/>
            <person name="Minagawa J."/>
            <person name="Obokata J."/>
            <person name="Shigenobu S."/>
        </authorList>
    </citation>
    <scope>NUCLEOTIDE SEQUENCE [LARGE SCALE GENOMIC DNA]</scope>
</reference>
<gene>
    <name evidence="2" type="ORF">PoB_003562400</name>
</gene>
<name>A0AAV4ASN3_9GAST</name>
<accession>A0AAV4ASN3</accession>
<dbReference type="Proteomes" id="UP000735302">
    <property type="component" value="Unassembled WGS sequence"/>
</dbReference>
<feature type="region of interest" description="Disordered" evidence="1">
    <location>
        <begin position="45"/>
        <end position="85"/>
    </location>
</feature>
<feature type="compositionally biased region" description="Basic and acidic residues" evidence="1">
    <location>
        <begin position="59"/>
        <end position="71"/>
    </location>
</feature>
<comment type="caution">
    <text evidence="2">The sequence shown here is derived from an EMBL/GenBank/DDBJ whole genome shotgun (WGS) entry which is preliminary data.</text>
</comment>
<proteinExistence type="predicted"/>
<evidence type="ECO:0000313" key="3">
    <source>
        <dbReference type="Proteomes" id="UP000735302"/>
    </source>
</evidence>
<keyword evidence="3" id="KW-1185">Reference proteome</keyword>
<organism evidence="2 3">
    <name type="scientific">Plakobranchus ocellatus</name>
    <dbReference type="NCBI Taxonomy" id="259542"/>
    <lineage>
        <taxon>Eukaryota</taxon>
        <taxon>Metazoa</taxon>
        <taxon>Spiralia</taxon>
        <taxon>Lophotrochozoa</taxon>
        <taxon>Mollusca</taxon>
        <taxon>Gastropoda</taxon>
        <taxon>Heterobranchia</taxon>
        <taxon>Euthyneura</taxon>
        <taxon>Panpulmonata</taxon>
        <taxon>Sacoglossa</taxon>
        <taxon>Placobranchoidea</taxon>
        <taxon>Plakobranchidae</taxon>
        <taxon>Plakobranchus</taxon>
    </lineage>
</organism>
<dbReference type="EMBL" id="BLXT01004061">
    <property type="protein sequence ID" value="GFO09119.1"/>
    <property type="molecule type" value="Genomic_DNA"/>
</dbReference>
<sequence length="85" mass="9233">MARQLDEGALVLFKVRETRAPVNESVRGWFGFLYIASPQHSDLRLSGPLSGQGAGGRARTPDRRVPADLRADSLSTVPSKLPECV</sequence>
<evidence type="ECO:0000313" key="2">
    <source>
        <dbReference type="EMBL" id="GFO09119.1"/>
    </source>
</evidence>